<sequence length="121" mass="12816">MAVFAILFIAVFFLGMGLYALAAPTALVRPFGITLTSSTSRSEVRAVYGGFGVAMAGILAIAAVNPDYRTGITLTAAVALAGMALGRMLSAAIERRRTPFYPNWFYCLVEVGAALLLFSSR</sequence>
<protein>
    <submittedName>
        <fullName evidence="2">Membrane protein</fullName>
    </submittedName>
</protein>
<dbReference type="RefSeq" id="WP_085260396.1">
    <property type="nucleotide sequence ID" value="NZ_AP022564.1"/>
</dbReference>
<reference evidence="2 3" key="1">
    <citation type="journal article" date="2019" name="Emerg. Microbes Infect.">
        <title>Comprehensive subspecies identification of 175 nontuberculous mycobacteria species based on 7547 genomic profiles.</title>
        <authorList>
            <person name="Matsumoto Y."/>
            <person name="Kinjo T."/>
            <person name="Motooka D."/>
            <person name="Nabeya D."/>
            <person name="Jung N."/>
            <person name="Uechi K."/>
            <person name="Horii T."/>
            <person name="Iida T."/>
            <person name="Fujita J."/>
            <person name="Nakamura S."/>
        </authorList>
    </citation>
    <scope>NUCLEOTIDE SEQUENCE [LARGE SCALE GENOMIC DNA]</scope>
    <source>
        <strain evidence="2 3">JCM 12143</strain>
    </source>
</reference>
<keyword evidence="1" id="KW-0812">Transmembrane</keyword>
<name>A0AAD1MIV0_9MYCO</name>
<dbReference type="Proteomes" id="UP000467636">
    <property type="component" value="Chromosome"/>
</dbReference>
<evidence type="ECO:0000313" key="2">
    <source>
        <dbReference type="EMBL" id="BBX23399.1"/>
    </source>
</evidence>
<dbReference type="Pfam" id="PF14248">
    <property type="entry name" value="DUF4345"/>
    <property type="match status" value="1"/>
</dbReference>
<keyword evidence="3" id="KW-1185">Reference proteome</keyword>
<feature type="transmembrane region" description="Helical" evidence="1">
    <location>
        <begin position="46"/>
        <end position="64"/>
    </location>
</feature>
<organism evidence="2 3">
    <name type="scientific">Mycolicibacter terrae</name>
    <dbReference type="NCBI Taxonomy" id="1788"/>
    <lineage>
        <taxon>Bacteria</taxon>
        <taxon>Bacillati</taxon>
        <taxon>Actinomycetota</taxon>
        <taxon>Actinomycetes</taxon>
        <taxon>Mycobacteriales</taxon>
        <taxon>Mycobacteriaceae</taxon>
        <taxon>Mycolicibacter</taxon>
    </lineage>
</organism>
<gene>
    <name evidence="2" type="ORF">MTER_28100</name>
</gene>
<keyword evidence="1" id="KW-0472">Membrane</keyword>
<feature type="transmembrane region" description="Helical" evidence="1">
    <location>
        <begin position="101"/>
        <end position="118"/>
    </location>
</feature>
<dbReference type="AlphaFoldDB" id="A0AAD1MIV0"/>
<proteinExistence type="predicted"/>
<dbReference type="InterPro" id="IPR025597">
    <property type="entry name" value="DUF4345"/>
</dbReference>
<evidence type="ECO:0000256" key="1">
    <source>
        <dbReference type="SAM" id="Phobius"/>
    </source>
</evidence>
<feature type="transmembrane region" description="Helical" evidence="1">
    <location>
        <begin position="71"/>
        <end position="89"/>
    </location>
</feature>
<dbReference type="EMBL" id="AP022564">
    <property type="protein sequence ID" value="BBX23399.1"/>
    <property type="molecule type" value="Genomic_DNA"/>
</dbReference>
<keyword evidence="1" id="KW-1133">Transmembrane helix</keyword>
<accession>A0AAD1MIV0</accession>
<evidence type="ECO:0000313" key="3">
    <source>
        <dbReference type="Proteomes" id="UP000467636"/>
    </source>
</evidence>